<gene>
    <name evidence="1" type="ordered locus">BN4_10566</name>
</gene>
<dbReference type="Proteomes" id="UP000011724">
    <property type="component" value="Chromosome"/>
</dbReference>
<dbReference type="STRING" id="1322246.BN4_10566"/>
<name>M1WUR6_PSEP2</name>
<protein>
    <submittedName>
        <fullName evidence="1">Uncharacterized protein</fullName>
    </submittedName>
</protein>
<organism evidence="1 2">
    <name type="scientific">Pseudodesulfovibrio piezophilus (strain DSM 21447 / JCM 15486 / C1TLV30)</name>
    <name type="common">Desulfovibrio piezophilus</name>
    <dbReference type="NCBI Taxonomy" id="1322246"/>
    <lineage>
        <taxon>Bacteria</taxon>
        <taxon>Pseudomonadati</taxon>
        <taxon>Thermodesulfobacteriota</taxon>
        <taxon>Desulfovibrionia</taxon>
        <taxon>Desulfovibrionales</taxon>
        <taxon>Desulfovibrionaceae</taxon>
    </lineage>
</organism>
<evidence type="ECO:0000313" key="2">
    <source>
        <dbReference type="Proteomes" id="UP000011724"/>
    </source>
</evidence>
<dbReference type="KEGG" id="dpi:BN4_10566"/>
<sequence length="85" mass="9979">MAIPEKYRGFTYTGKILTLKPEEKLTDEEIIEWLRSMERIGQPQALYPAGLLRIAERTEDGHYLLPPPEVWVEPTPRKWRDIKGD</sequence>
<dbReference type="AlphaFoldDB" id="M1WUR6"/>
<dbReference type="RefSeq" id="WP_015413858.1">
    <property type="nucleotide sequence ID" value="NC_020409.1"/>
</dbReference>
<dbReference type="HOGENOM" id="CLU_2507261_0_0_7"/>
<reference evidence="2" key="2">
    <citation type="journal article" date="2013" name="Stand. Genomic Sci.">
        <title>Complete genome sequence of Desulfocapsa sulfexigens, a marine deltaproteobacterium specialized in disproportionating inorganic sulfur compounds.</title>
        <authorList>
            <person name="Finster K.W."/>
            <person name="Kjeldsen K.U."/>
            <person name="Kube M."/>
            <person name="Reinhardt R."/>
            <person name="Mussmann M."/>
            <person name="Amann R."/>
            <person name="Schreiber L."/>
        </authorList>
    </citation>
    <scope>NUCLEOTIDE SEQUENCE [LARGE SCALE GENOMIC DNA]</scope>
    <source>
        <strain evidence="2">DSM 10523 / SB164P1</strain>
    </source>
</reference>
<reference evidence="1 2" key="1">
    <citation type="journal article" date="2013" name="PLoS ONE">
        <title>The first genomic and proteomic characterization of a deep-sea sulfate reducer: insights into the piezophilic lifestyle of Desulfovibrio piezophilus.</title>
        <authorList>
            <person name="Pradel N."/>
            <person name="Ji B."/>
            <person name="Gimenez G."/>
            <person name="Talla E."/>
            <person name="Lenoble P."/>
            <person name="Garel M."/>
            <person name="Tamburini C."/>
            <person name="Fourquet P."/>
            <person name="Lebrun R."/>
            <person name="Bertin P."/>
            <person name="Denis Y."/>
            <person name="Pophillat M."/>
            <person name="Barbe V."/>
            <person name="Ollivier B."/>
            <person name="Dolla A."/>
        </authorList>
    </citation>
    <scope>NUCLEOTIDE SEQUENCE [LARGE SCALE GENOMIC DNA]</scope>
    <source>
        <strain evidence="2">DSM 10523 / SB164P1</strain>
    </source>
</reference>
<keyword evidence="2" id="KW-1185">Reference proteome</keyword>
<dbReference type="BioCyc" id="DPIE1322246:BN4_RS02915-MONOMER"/>
<accession>M1WUR6</accession>
<evidence type="ECO:0000313" key="1">
    <source>
        <dbReference type="EMBL" id="CCH47803.1"/>
    </source>
</evidence>
<dbReference type="EMBL" id="FO203427">
    <property type="protein sequence ID" value="CCH47803.1"/>
    <property type="molecule type" value="Genomic_DNA"/>
</dbReference>
<proteinExistence type="predicted"/>